<dbReference type="Proteomes" id="UP000184211">
    <property type="component" value="Unassembled WGS sequence"/>
</dbReference>
<evidence type="ECO:0008006" key="3">
    <source>
        <dbReference type="Google" id="ProtNLM"/>
    </source>
</evidence>
<organism evidence="1 2">
    <name type="scientific">Cognatishimia maritima</name>
    <dbReference type="NCBI Taxonomy" id="870908"/>
    <lineage>
        <taxon>Bacteria</taxon>
        <taxon>Pseudomonadati</taxon>
        <taxon>Pseudomonadota</taxon>
        <taxon>Alphaproteobacteria</taxon>
        <taxon>Rhodobacterales</taxon>
        <taxon>Paracoccaceae</taxon>
        <taxon>Cognatishimia</taxon>
    </lineage>
</organism>
<dbReference type="InterPro" id="IPR007435">
    <property type="entry name" value="DUF484"/>
</dbReference>
<accession>A0A1M5KID7</accession>
<dbReference type="STRING" id="870908.SAMN04488044_0967"/>
<dbReference type="Gene3D" id="3.30.450.40">
    <property type="match status" value="1"/>
</dbReference>
<name>A0A1M5KID7_9RHOB</name>
<dbReference type="EMBL" id="FQWM01000001">
    <property type="protein sequence ID" value="SHG51963.1"/>
    <property type="molecule type" value="Genomic_DNA"/>
</dbReference>
<evidence type="ECO:0000313" key="1">
    <source>
        <dbReference type="EMBL" id="SHG51963.1"/>
    </source>
</evidence>
<dbReference type="AlphaFoldDB" id="A0A1M5KID7"/>
<dbReference type="InterPro" id="IPR029016">
    <property type="entry name" value="GAF-like_dom_sf"/>
</dbReference>
<sequence length="277" mass="30805">MRIAQRGKAPPPTRAINRAFAKKMQKSWAPSAKVPENKIGTSMTKQAQIEETLREKIISTPELILDDQDLMTALIAANEKAMGGNIVDLRGIAMDRLEARLDRLEDTHRSVIAAAYENLAGTNQVHRAILRMMDPLEFETFLKDLDGEVADILRVDAVRLVLETEQTEDDPSVRKLGAVLSVAEPGFVEAYLTFGRNVPARQVTLRQIESGAHEIFGDKAPYVRSEACLKLDLGKGRLPGMLVMGAEDPHHFTPQQGTDLLSFFGGVFERAMRRWLS</sequence>
<proteinExistence type="predicted"/>
<dbReference type="Pfam" id="PF04340">
    <property type="entry name" value="DUF484"/>
    <property type="match status" value="1"/>
</dbReference>
<reference evidence="2" key="1">
    <citation type="submission" date="2016-11" db="EMBL/GenBank/DDBJ databases">
        <authorList>
            <person name="Varghese N."/>
            <person name="Submissions S."/>
        </authorList>
    </citation>
    <scope>NUCLEOTIDE SEQUENCE [LARGE SCALE GENOMIC DNA]</scope>
    <source>
        <strain evidence="2">DSM 28223</strain>
    </source>
</reference>
<evidence type="ECO:0000313" key="2">
    <source>
        <dbReference type="Proteomes" id="UP000184211"/>
    </source>
</evidence>
<keyword evidence="2" id="KW-1185">Reference proteome</keyword>
<protein>
    <recommendedName>
        <fullName evidence="3">Recombinase XerC</fullName>
    </recommendedName>
</protein>
<gene>
    <name evidence="1" type="ORF">SAMN04488044_0967</name>
</gene>